<evidence type="ECO:0000313" key="3">
    <source>
        <dbReference type="EMBL" id="NFN34079.1"/>
    </source>
</evidence>
<dbReference type="Proteomes" id="UP000473681">
    <property type="component" value="Unassembled WGS sequence"/>
</dbReference>
<dbReference type="OrthoDB" id="9812140at2"/>
<comment type="caution">
    <text evidence="2">The sequence shown here is derived from an EMBL/GenBank/DDBJ whole genome shotgun (WGS) entry which is preliminary data.</text>
</comment>
<organism evidence="2 6">
    <name type="scientific">Clostridium botulinum</name>
    <dbReference type="NCBI Taxonomy" id="1491"/>
    <lineage>
        <taxon>Bacteria</taxon>
        <taxon>Bacillati</taxon>
        <taxon>Bacillota</taxon>
        <taxon>Clostridia</taxon>
        <taxon>Eubacteriales</taxon>
        <taxon>Clostridiaceae</taxon>
        <taxon>Clostridium</taxon>
    </lineage>
</organism>
<protein>
    <submittedName>
        <fullName evidence="2">Uncharacterized protein</fullName>
    </submittedName>
</protein>
<dbReference type="Proteomes" id="UP000476820">
    <property type="component" value="Unassembled WGS sequence"/>
</dbReference>
<evidence type="ECO:0000313" key="4">
    <source>
        <dbReference type="Proteomes" id="UP000472355"/>
    </source>
</evidence>
<dbReference type="Proteomes" id="UP000472355">
    <property type="component" value="Unassembled WGS sequence"/>
</dbReference>
<evidence type="ECO:0000313" key="6">
    <source>
        <dbReference type="Proteomes" id="UP000476820"/>
    </source>
</evidence>
<evidence type="ECO:0000313" key="5">
    <source>
        <dbReference type="Proteomes" id="UP000473681"/>
    </source>
</evidence>
<sequence>MGLDLEKIKDFNLMLNSLCIFKEFLKDDVMNSYENLITYLNKNEFDINILLKLYNNFTYNLIEKSKEISIRKYIIDKIFNSEDVFKRLSDRSEFSNQMLIKQIKYEFNLLEKLSEIKSEDIKKCISEKVMLSEFEIDIIENLIEWNEDAKIENQPANDIYKLKEKLFNTKDWGSLSENIILVITNLN</sequence>
<dbReference type="AlphaFoldDB" id="A0A0L9Y877"/>
<evidence type="ECO:0000313" key="1">
    <source>
        <dbReference type="EMBL" id="NFA44326.1"/>
    </source>
</evidence>
<dbReference type="RefSeq" id="WP_053342310.1">
    <property type="nucleotide sequence ID" value="NZ_JACBBU010000001.1"/>
</dbReference>
<dbReference type="EMBL" id="SGKU01000073">
    <property type="protein sequence ID" value="NFA44326.1"/>
    <property type="molecule type" value="Genomic_DNA"/>
</dbReference>
<reference evidence="1 4" key="1">
    <citation type="submission" date="2019-02" db="EMBL/GenBank/DDBJ databases">
        <title>Genome sequencing of Clostridium botulinum clinical isolates.</title>
        <authorList>
            <person name="Brunt J."/>
            <person name="Van Vliet A.H.M."/>
            <person name="Stringer S.C."/>
            <person name="Grant K.A."/>
            <person name="Carter A.C."/>
            <person name="Peck M.W."/>
        </authorList>
    </citation>
    <scope>NUCLEOTIDE SEQUENCE [LARGE SCALE GENOMIC DNA]</scope>
    <source>
        <strain evidence="1 4">H113700579</strain>
    </source>
</reference>
<dbReference type="EMBL" id="SWVK01000003">
    <property type="protein sequence ID" value="NFN34079.1"/>
    <property type="molecule type" value="Genomic_DNA"/>
</dbReference>
<accession>A0A0L9Y877</accession>
<name>A0A0L9Y877_CLOBO</name>
<dbReference type="EMBL" id="SWOV01000098">
    <property type="protein sequence ID" value="NFF89632.1"/>
    <property type="molecule type" value="Genomic_DNA"/>
</dbReference>
<proteinExistence type="predicted"/>
<evidence type="ECO:0000313" key="2">
    <source>
        <dbReference type="EMBL" id="NFF89632.1"/>
    </source>
</evidence>
<gene>
    <name evidence="1" type="ORF">EXM65_17620</name>
    <name evidence="2" type="ORF">FC774_17560</name>
    <name evidence="3" type="ORF">FDB51_02845</name>
</gene>
<reference evidence="5 6" key="2">
    <citation type="submission" date="2019-04" db="EMBL/GenBank/DDBJ databases">
        <title>Genome sequencing of Clostridium botulinum Groups I-IV and Clostridium butyricum.</title>
        <authorList>
            <person name="Brunt J."/>
            <person name="Van Vliet A.H.M."/>
            <person name="Stringer S.C."/>
            <person name="Carter A.T."/>
            <person name="Peck M.W."/>
        </authorList>
    </citation>
    <scope>NUCLEOTIDE SEQUENCE [LARGE SCALE GENOMIC DNA]</scope>
    <source>
        <strain evidence="2 6">1605</strain>
        <strain evidence="3 5">CB-K-33E</strain>
    </source>
</reference>